<protein>
    <submittedName>
        <fullName evidence="2">Uncharacterized protein</fullName>
    </submittedName>
</protein>
<evidence type="ECO:0000256" key="1">
    <source>
        <dbReference type="SAM" id="MobiDB-lite"/>
    </source>
</evidence>
<evidence type="ECO:0000313" key="2">
    <source>
        <dbReference type="EMBL" id="PNG99762.1"/>
    </source>
</evidence>
<proteinExistence type="predicted"/>
<organism evidence="2 3">
    <name type="scientific">Tetrabaena socialis</name>
    <dbReference type="NCBI Taxonomy" id="47790"/>
    <lineage>
        <taxon>Eukaryota</taxon>
        <taxon>Viridiplantae</taxon>
        <taxon>Chlorophyta</taxon>
        <taxon>core chlorophytes</taxon>
        <taxon>Chlorophyceae</taxon>
        <taxon>CS clade</taxon>
        <taxon>Chlamydomonadales</taxon>
        <taxon>Tetrabaenaceae</taxon>
        <taxon>Tetrabaena</taxon>
    </lineage>
</organism>
<dbReference type="EMBL" id="PGGS01002192">
    <property type="protein sequence ID" value="PNG99762.1"/>
    <property type="molecule type" value="Genomic_DNA"/>
</dbReference>
<sequence length="318" mass="34012">MPTALHDNLPRPQLGLRRQHRRPSRCTVAPQALYHNKGPGLGSERAEGAQRALSRVLDLSQKGDKEAMCDFLASDNLTGAPTLKMPSQEEVVVFEDVMESMLLRVPNRHFLDSFAIRHLILASPASTQVLSGLMLGPAKYVQRMAVSSASGEQSILTFTMTATTPPADAAQTSSPERGTAAATVASASVPADQASAPDGGLAPLPEPEPVWRLQGVRGEPRFSVAALQPAGPSPELSPEQIVEAQLAALQRKDVPSAFRLLSPGSQRIIGDERQFAENLARHRRYGGLLGHIAATSVRRCMARPSTYMEIVSVTSASG</sequence>
<keyword evidence="3" id="KW-1185">Reference proteome</keyword>
<dbReference type="OrthoDB" id="541059at2759"/>
<feature type="compositionally biased region" description="Low complexity" evidence="1">
    <location>
        <begin position="179"/>
        <end position="189"/>
    </location>
</feature>
<dbReference type="Proteomes" id="UP000236333">
    <property type="component" value="Unassembled WGS sequence"/>
</dbReference>
<gene>
    <name evidence="2" type="ORF">TSOC_014454</name>
</gene>
<dbReference type="PANTHER" id="PTHR35716">
    <property type="entry name" value="OS05G0574700 PROTEIN-RELATED"/>
    <property type="match status" value="1"/>
</dbReference>
<feature type="non-terminal residue" evidence="2">
    <location>
        <position position="318"/>
    </location>
</feature>
<evidence type="ECO:0000313" key="3">
    <source>
        <dbReference type="Proteomes" id="UP000236333"/>
    </source>
</evidence>
<accession>A0A2J7ZHL4</accession>
<comment type="caution">
    <text evidence="2">The sequence shown here is derived from an EMBL/GenBank/DDBJ whole genome shotgun (WGS) entry which is preliminary data.</text>
</comment>
<dbReference type="PANTHER" id="PTHR35716:SF6">
    <property type="entry name" value="DUF4864 DOMAIN-CONTAINING PROTEIN"/>
    <property type="match status" value="1"/>
</dbReference>
<dbReference type="AlphaFoldDB" id="A0A2J7ZHL4"/>
<name>A0A2J7ZHL4_9CHLO</name>
<feature type="region of interest" description="Disordered" evidence="1">
    <location>
        <begin position="165"/>
        <end position="208"/>
    </location>
</feature>
<reference evidence="2 3" key="1">
    <citation type="journal article" date="2017" name="Mol. Biol. Evol.">
        <title>The 4-celled Tetrabaena socialis nuclear genome reveals the essential components for genetic control of cell number at the origin of multicellularity in the volvocine lineage.</title>
        <authorList>
            <person name="Featherston J."/>
            <person name="Arakaki Y."/>
            <person name="Hanschen E.R."/>
            <person name="Ferris P.J."/>
            <person name="Michod R.E."/>
            <person name="Olson B.J.S.C."/>
            <person name="Nozaki H."/>
            <person name="Durand P.M."/>
        </authorList>
    </citation>
    <scope>NUCLEOTIDE SEQUENCE [LARGE SCALE GENOMIC DNA]</scope>
    <source>
        <strain evidence="2 3">NIES-571</strain>
    </source>
</reference>